<name>A0A0F9KPL6_9ZZZZ</name>
<organism evidence="1">
    <name type="scientific">marine sediment metagenome</name>
    <dbReference type="NCBI Taxonomy" id="412755"/>
    <lineage>
        <taxon>unclassified sequences</taxon>
        <taxon>metagenomes</taxon>
        <taxon>ecological metagenomes</taxon>
    </lineage>
</organism>
<proteinExistence type="predicted"/>
<sequence>MPKQTHWTIVDFDCWHGCNNPEFNPGCDESSIRIKINEEMDDKFRLFDKYMEVPCPRCGKVGVQKRSGWWGGITEDTELKEPDPSKGTFLLSEVQDYTNQMIKAKRVELKHEVKSKKQRVTKMEKRIKDLK</sequence>
<dbReference type="AlphaFoldDB" id="A0A0F9KPL6"/>
<accession>A0A0F9KPL6</accession>
<reference evidence="1" key="1">
    <citation type="journal article" date="2015" name="Nature">
        <title>Complex archaea that bridge the gap between prokaryotes and eukaryotes.</title>
        <authorList>
            <person name="Spang A."/>
            <person name="Saw J.H."/>
            <person name="Jorgensen S.L."/>
            <person name="Zaremba-Niedzwiedzka K."/>
            <person name="Martijn J."/>
            <person name="Lind A.E."/>
            <person name="van Eijk R."/>
            <person name="Schleper C."/>
            <person name="Guy L."/>
            <person name="Ettema T.J."/>
        </authorList>
    </citation>
    <scope>NUCLEOTIDE SEQUENCE</scope>
</reference>
<evidence type="ECO:0000313" key="1">
    <source>
        <dbReference type="EMBL" id="KKM83853.1"/>
    </source>
</evidence>
<protein>
    <submittedName>
        <fullName evidence="1">Uncharacterized protein</fullName>
    </submittedName>
</protein>
<comment type="caution">
    <text evidence="1">The sequence shown here is derived from an EMBL/GenBank/DDBJ whole genome shotgun (WGS) entry which is preliminary data.</text>
</comment>
<gene>
    <name evidence="1" type="ORF">LCGC14_1305060</name>
</gene>
<dbReference type="EMBL" id="LAZR01007654">
    <property type="protein sequence ID" value="KKM83853.1"/>
    <property type="molecule type" value="Genomic_DNA"/>
</dbReference>